<feature type="transmembrane region" description="Helical" evidence="1">
    <location>
        <begin position="46"/>
        <end position="73"/>
    </location>
</feature>
<sequence>MFAETSAALAGLALIAVELIRSVPALLRVQRTGTSDGVSGMSLGVLAGTGLGWLALALLVQSWWVLAANMLWIVIHAVLCREVARTDTRKRREIVLAGAGSAAALAVATIGARFFMPVRDALGLMLGVSTLFYAVPAAYEGLVSASTRGLSLLSLGVNTLEGSIYFLAGIAVLKIAEAGDPVFGFAFFGVVSIASNGVRFVRVAYRRMKGLDQAWPRAAAPVAAAQP</sequence>
<organism evidence="2 3">
    <name type="scientific">Arthrobacter humicola</name>
    <dbReference type="NCBI Taxonomy" id="409291"/>
    <lineage>
        <taxon>Bacteria</taxon>
        <taxon>Bacillati</taxon>
        <taxon>Actinomycetota</taxon>
        <taxon>Actinomycetes</taxon>
        <taxon>Micrococcales</taxon>
        <taxon>Micrococcaceae</taxon>
        <taxon>Arthrobacter</taxon>
    </lineage>
</organism>
<dbReference type="EMBL" id="BAAAQB010000037">
    <property type="protein sequence ID" value="GAA2140261.1"/>
    <property type="molecule type" value="Genomic_DNA"/>
</dbReference>
<dbReference type="RefSeq" id="WP_344366898.1">
    <property type="nucleotide sequence ID" value="NZ_BAAAQB010000037.1"/>
</dbReference>
<keyword evidence="1" id="KW-0472">Membrane</keyword>
<keyword evidence="1" id="KW-0812">Transmembrane</keyword>
<reference evidence="3" key="1">
    <citation type="journal article" date="2019" name="Int. J. Syst. Evol. Microbiol.">
        <title>The Global Catalogue of Microorganisms (GCM) 10K type strain sequencing project: providing services to taxonomists for standard genome sequencing and annotation.</title>
        <authorList>
            <consortium name="The Broad Institute Genomics Platform"/>
            <consortium name="The Broad Institute Genome Sequencing Center for Infectious Disease"/>
            <person name="Wu L."/>
            <person name="Ma J."/>
        </authorList>
    </citation>
    <scope>NUCLEOTIDE SEQUENCE [LARGE SCALE GENOMIC DNA]</scope>
    <source>
        <strain evidence="3">JCM 15921</strain>
    </source>
</reference>
<dbReference type="Proteomes" id="UP001500102">
    <property type="component" value="Unassembled WGS sequence"/>
</dbReference>
<evidence type="ECO:0000313" key="2">
    <source>
        <dbReference type="EMBL" id="GAA2140261.1"/>
    </source>
</evidence>
<feature type="transmembrane region" description="Helical" evidence="1">
    <location>
        <begin position="151"/>
        <end position="176"/>
    </location>
</feature>
<comment type="caution">
    <text evidence="2">The sequence shown here is derived from an EMBL/GenBank/DDBJ whole genome shotgun (WGS) entry which is preliminary data.</text>
</comment>
<evidence type="ECO:0000256" key="1">
    <source>
        <dbReference type="SAM" id="Phobius"/>
    </source>
</evidence>
<feature type="transmembrane region" description="Helical" evidence="1">
    <location>
        <begin position="121"/>
        <end position="139"/>
    </location>
</feature>
<keyword evidence="1" id="KW-1133">Transmembrane helix</keyword>
<accession>A0ABP5L183</accession>
<evidence type="ECO:0000313" key="3">
    <source>
        <dbReference type="Proteomes" id="UP001500102"/>
    </source>
</evidence>
<protein>
    <recommendedName>
        <fullName evidence="4">Integral membrane protein</fullName>
    </recommendedName>
</protein>
<keyword evidence="3" id="KW-1185">Reference proteome</keyword>
<feature type="transmembrane region" description="Helical" evidence="1">
    <location>
        <begin position="94"/>
        <end position="115"/>
    </location>
</feature>
<evidence type="ECO:0008006" key="4">
    <source>
        <dbReference type="Google" id="ProtNLM"/>
    </source>
</evidence>
<proteinExistence type="predicted"/>
<name>A0ABP5L183_9MICC</name>
<dbReference type="Gene3D" id="1.20.1280.290">
    <property type="match status" value="1"/>
</dbReference>
<feature type="transmembrane region" description="Helical" evidence="1">
    <location>
        <begin position="182"/>
        <end position="201"/>
    </location>
</feature>
<gene>
    <name evidence="2" type="ORF">GCM10009825_27840</name>
</gene>